<dbReference type="GeneID" id="113202020"/>
<name>A0A6J1RZ45_FRAOC</name>
<protein>
    <submittedName>
        <fullName evidence="3">Uncharacterized protein LOC113202020</fullName>
    </submittedName>
</protein>
<evidence type="ECO:0000313" key="3">
    <source>
        <dbReference type="RefSeq" id="XP_026271841.1"/>
    </source>
</evidence>
<keyword evidence="2" id="KW-1185">Reference proteome</keyword>
<reference evidence="3" key="1">
    <citation type="submission" date="2025-08" db="UniProtKB">
        <authorList>
            <consortium name="RefSeq"/>
        </authorList>
    </citation>
    <scope>IDENTIFICATION</scope>
    <source>
        <tissue evidence="3">Whole organism</tissue>
    </source>
</reference>
<dbReference type="OrthoDB" id="2384430at2759"/>
<dbReference type="Pfam" id="PF08238">
    <property type="entry name" value="Sel1"/>
    <property type="match status" value="2"/>
</dbReference>
<dbReference type="KEGG" id="foc:113202020"/>
<dbReference type="InterPro" id="IPR052748">
    <property type="entry name" value="ISR_Activator"/>
</dbReference>
<dbReference type="Gene3D" id="1.25.40.10">
    <property type="entry name" value="Tetratricopeptide repeat domain"/>
    <property type="match status" value="1"/>
</dbReference>
<dbReference type="SUPFAM" id="SSF81901">
    <property type="entry name" value="HCP-like"/>
    <property type="match status" value="1"/>
</dbReference>
<feature type="region of interest" description="Disordered" evidence="1">
    <location>
        <begin position="66"/>
        <end position="89"/>
    </location>
</feature>
<evidence type="ECO:0000313" key="2">
    <source>
        <dbReference type="Proteomes" id="UP000504606"/>
    </source>
</evidence>
<dbReference type="PANTHER" id="PTHR45011">
    <property type="entry name" value="DAP3-BINDING CELL DEATH ENHANCER 1"/>
    <property type="match status" value="1"/>
</dbReference>
<dbReference type="InterPro" id="IPR011990">
    <property type="entry name" value="TPR-like_helical_dom_sf"/>
</dbReference>
<sequence>MWKAISRSVCEVVERRVGFTAFRSDAPNRNRPDATRGRLSCHGQITNLIPQLKTYCPLKHLRSFKHKETSHEQTRERHQQKNKNHARWNDPPINACLGAMGWSTALVLGWYLSHPLGKRIFGDSHFREVRVHSPRHFSIGRTVDAQSPIQPFSIRPLSYSSSIEEKSTSNSFHSSFTSSSSDIDDVFAHQRGPFTPEEALNEVSRVFEAASRALSGDVENKLGMVCMGKGQHNEAMKHFRRASHHEHAIAAYNLGQCYELGLGTPQNLKKAAKWYKIGSDRGHPTAMFNLAVFLANGWGGLCEDQNRARELLVMASSLGLQEAKDALQIIDGVDSQQRPQQYNKIQDSTEEFLEMIGASARKDKDTQAGVRFQEPYTYLSHLDWLDLSSSSSSPSPNVSEDLIEGSEESDLYSSLCLENECSFSSNSQGRVRKIKDANGDTYYYIVHCSSGSESLDEAANLKPRYNPTA</sequence>
<dbReference type="InterPro" id="IPR006597">
    <property type="entry name" value="Sel1-like"/>
</dbReference>
<dbReference type="Proteomes" id="UP000504606">
    <property type="component" value="Unplaced"/>
</dbReference>
<organism evidence="2 3">
    <name type="scientific">Frankliniella occidentalis</name>
    <name type="common">Western flower thrips</name>
    <name type="synonym">Euthrips occidentalis</name>
    <dbReference type="NCBI Taxonomy" id="133901"/>
    <lineage>
        <taxon>Eukaryota</taxon>
        <taxon>Metazoa</taxon>
        <taxon>Ecdysozoa</taxon>
        <taxon>Arthropoda</taxon>
        <taxon>Hexapoda</taxon>
        <taxon>Insecta</taxon>
        <taxon>Pterygota</taxon>
        <taxon>Neoptera</taxon>
        <taxon>Paraneoptera</taxon>
        <taxon>Thysanoptera</taxon>
        <taxon>Terebrantia</taxon>
        <taxon>Thripoidea</taxon>
        <taxon>Thripidae</taxon>
        <taxon>Frankliniella</taxon>
    </lineage>
</organism>
<dbReference type="AlphaFoldDB" id="A0A6J1RZ45"/>
<dbReference type="PANTHER" id="PTHR45011:SF1">
    <property type="entry name" value="DAP3-BINDING CELL DEATH ENHANCER 1"/>
    <property type="match status" value="1"/>
</dbReference>
<accession>A0A6J1RZ45</accession>
<feature type="compositionally biased region" description="Basic and acidic residues" evidence="1">
    <location>
        <begin position="66"/>
        <end position="79"/>
    </location>
</feature>
<dbReference type="RefSeq" id="XP_026271841.1">
    <property type="nucleotide sequence ID" value="XM_026416056.2"/>
</dbReference>
<gene>
    <name evidence="3" type="primary">LOC113202020</name>
</gene>
<evidence type="ECO:0000256" key="1">
    <source>
        <dbReference type="SAM" id="MobiDB-lite"/>
    </source>
</evidence>
<proteinExistence type="predicted"/>
<dbReference type="SMART" id="SM00671">
    <property type="entry name" value="SEL1"/>
    <property type="match status" value="2"/>
</dbReference>